<dbReference type="InterPro" id="IPR009057">
    <property type="entry name" value="Homeodomain-like_sf"/>
</dbReference>
<evidence type="ECO:0000313" key="6">
    <source>
        <dbReference type="Proteomes" id="UP000095003"/>
    </source>
</evidence>
<dbReference type="EMBL" id="MCGI01000001">
    <property type="protein sequence ID" value="ODM12540.1"/>
    <property type="molecule type" value="Genomic_DNA"/>
</dbReference>
<dbReference type="InterPro" id="IPR037923">
    <property type="entry name" value="HTH-like"/>
</dbReference>
<dbReference type="Gene3D" id="2.60.120.280">
    <property type="entry name" value="Regulatory protein AraC"/>
    <property type="match status" value="1"/>
</dbReference>
<sequence>MSDIHNLSVMEPPVRLYFSGHEQTSPSHACGPGIWPHYLLHYVLSGTGTFQSEKQSWRLTAGDAFLIIPGVVSAYAASSTDPWEYCWIGFDGRDAADILSACGLTAASPVYHSSSPASVDGKAAEGRISPVSGSTDAAPCGLSLCSVKVGEAQAAGDPMGECLLSINDMLYSQPGNTYLHLSLLYRFFSLLSPDAGNAEKNSSAYLQQALDYLQHNYAYVIKIQDVARYVGIDRTYLYKLFTRELGISPQQYLIRLRLSMAKRLLASTDLRITEISNSCGFADSASFCHHFQAHFSITPSQFRKEPGREPVP</sequence>
<dbReference type="Gene3D" id="1.10.10.60">
    <property type="entry name" value="Homeodomain-like"/>
    <property type="match status" value="2"/>
</dbReference>
<gene>
    <name evidence="5" type="primary">melR_1</name>
    <name evidence="5" type="ORF">BEH84_00254</name>
</gene>
<accession>A0A1E3AUZ7</accession>
<dbReference type="RefSeq" id="WP_069155482.1">
    <property type="nucleotide sequence ID" value="NZ_DBFYTC010000087.1"/>
</dbReference>
<dbReference type="PATRIC" id="fig|1432052.3.peg.263"/>
<keyword evidence="1" id="KW-0805">Transcription regulation</keyword>
<organism evidence="5 6">
    <name type="scientific">Eisenbergiella tayi</name>
    <dbReference type="NCBI Taxonomy" id="1432052"/>
    <lineage>
        <taxon>Bacteria</taxon>
        <taxon>Bacillati</taxon>
        <taxon>Bacillota</taxon>
        <taxon>Clostridia</taxon>
        <taxon>Lachnospirales</taxon>
        <taxon>Lachnospiraceae</taxon>
        <taxon>Eisenbergiella</taxon>
    </lineage>
</organism>
<evidence type="ECO:0000313" key="5">
    <source>
        <dbReference type="EMBL" id="ODM12540.1"/>
    </source>
</evidence>
<dbReference type="Pfam" id="PF02311">
    <property type="entry name" value="AraC_binding"/>
    <property type="match status" value="1"/>
</dbReference>
<feature type="domain" description="HTH araC/xylS-type" evidence="4">
    <location>
        <begin position="207"/>
        <end position="305"/>
    </location>
</feature>
<dbReference type="GO" id="GO:0003700">
    <property type="term" value="F:DNA-binding transcription factor activity"/>
    <property type="evidence" value="ECO:0007669"/>
    <property type="project" value="InterPro"/>
</dbReference>
<dbReference type="PANTHER" id="PTHR43280:SF28">
    <property type="entry name" value="HTH-TYPE TRANSCRIPTIONAL ACTIVATOR RHAS"/>
    <property type="match status" value="1"/>
</dbReference>
<dbReference type="PROSITE" id="PS00041">
    <property type="entry name" value="HTH_ARAC_FAMILY_1"/>
    <property type="match status" value="1"/>
</dbReference>
<name>A0A1E3AUZ7_9FIRM</name>
<dbReference type="GeneID" id="93305274"/>
<proteinExistence type="predicted"/>
<dbReference type="SUPFAM" id="SSF51215">
    <property type="entry name" value="Regulatory protein AraC"/>
    <property type="match status" value="1"/>
</dbReference>
<dbReference type="InterPro" id="IPR018062">
    <property type="entry name" value="HTH_AraC-typ_CS"/>
</dbReference>
<reference evidence="5 6" key="1">
    <citation type="submission" date="2016-07" db="EMBL/GenBank/DDBJ databases">
        <title>Characterization of isolates of Eisenbergiella tayi derived from blood cultures, using whole genome sequencing.</title>
        <authorList>
            <person name="Burdz T."/>
            <person name="Wiebe D."/>
            <person name="Huynh C."/>
            <person name="Bernard K."/>
        </authorList>
    </citation>
    <scope>NUCLEOTIDE SEQUENCE [LARGE SCALE GENOMIC DNA]</scope>
    <source>
        <strain evidence="5 6">NML 120489</strain>
    </source>
</reference>
<dbReference type="Proteomes" id="UP000095003">
    <property type="component" value="Unassembled WGS sequence"/>
</dbReference>
<evidence type="ECO:0000256" key="1">
    <source>
        <dbReference type="ARBA" id="ARBA00023015"/>
    </source>
</evidence>
<keyword evidence="2" id="KW-0238">DNA-binding</keyword>
<dbReference type="SUPFAM" id="SSF46689">
    <property type="entry name" value="Homeodomain-like"/>
    <property type="match status" value="2"/>
</dbReference>
<dbReference type="Pfam" id="PF12833">
    <property type="entry name" value="HTH_18"/>
    <property type="match status" value="1"/>
</dbReference>
<dbReference type="PANTHER" id="PTHR43280">
    <property type="entry name" value="ARAC-FAMILY TRANSCRIPTIONAL REGULATOR"/>
    <property type="match status" value="1"/>
</dbReference>
<dbReference type="PROSITE" id="PS01124">
    <property type="entry name" value="HTH_ARAC_FAMILY_2"/>
    <property type="match status" value="1"/>
</dbReference>
<comment type="caution">
    <text evidence="5">The sequence shown here is derived from an EMBL/GenBank/DDBJ whole genome shotgun (WGS) entry which is preliminary data.</text>
</comment>
<dbReference type="AlphaFoldDB" id="A0A1E3AUZ7"/>
<dbReference type="InterPro" id="IPR018060">
    <property type="entry name" value="HTH_AraC"/>
</dbReference>
<evidence type="ECO:0000256" key="2">
    <source>
        <dbReference type="ARBA" id="ARBA00023125"/>
    </source>
</evidence>
<evidence type="ECO:0000259" key="4">
    <source>
        <dbReference type="PROSITE" id="PS01124"/>
    </source>
</evidence>
<evidence type="ECO:0000256" key="3">
    <source>
        <dbReference type="ARBA" id="ARBA00023163"/>
    </source>
</evidence>
<protein>
    <submittedName>
        <fullName evidence="5">Melibiose operon regulatory protein</fullName>
    </submittedName>
</protein>
<dbReference type="CDD" id="cd06986">
    <property type="entry name" value="cupin_MmsR-like_N"/>
    <property type="match status" value="1"/>
</dbReference>
<keyword evidence="3" id="KW-0804">Transcription</keyword>
<dbReference type="GO" id="GO:0043565">
    <property type="term" value="F:sequence-specific DNA binding"/>
    <property type="evidence" value="ECO:0007669"/>
    <property type="project" value="InterPro"/>
</dbReference>
<dbReference type="InterPro" id="IPR003313">
    <property type="entry name" value="AraC-bd"/>
</dbReference>
<dbReference type="PRINTS" id="PR00032">
    <property type="entry name" value="HTHARAC"/>
</dbReference>
<dbReference type="InterPro" id="IPR020449">
    <property type="entry name" value="Tscrpt_reg_AraC-type_HTH"/>
</dbReference>
<dbReference type="SMART" id="SM00342">
    <property type="entry name" value="HTH_ARAC"/>
    <property type="match status" value="1"/>
</dbReference>